<evidence type="ECO:0000313" key="1">
    <source>
        <dbReference type="Proteomes" id="UP000887576"/>
    </source>
</evidence>
<protein>
    <submittedName>
        <fullName evidence="2">Uncharacterized protein</fullName>
    </submittedName>
</protein>
<dbReference type="Proteomes" id="UP000887576">
    <property type="component" value="Unplaced"/>
</dbReference>
<name>A0AC34RRC0_9BILA</name>
<proteinExistence type="predicted"/>
<reference evidence="2" key="1">
    <citation type="submission" date="2022-11" db="UniProtKB">
        <authorList>
            <consortium name="WormBaseParasite"/>
        </authorList>
    </citation>
    <scope>IDENTIFICATION</scope>
</reference>
<evidence type="ECO:0000313" key="2">
    <source>
        <dbReference type="WBParaSite" id="JU765_v2.g9532.t1"/>
    </source>
</evidence>
<organism evidence="1 2">
    <name type="scientific">Panagrolaimus sp. JU765</name>
    <dbReference type="NCBI Taxonomy" id="591449"/>
    <lineage>
        <taxon>Eukaryota</taxon>
        <taxon>Metazoa</taxon>
        <taxon>Ecdysozoa</taxon>
        <taxon>Nematoda</taxon>
        <taxon>Chromadorea</taxon>
        <taxon>Rhabditida</taxon>
        <taxon>Tylenchina</taxon>
        <taxon>Panagrolaimomorpha</taxon>
        <taxon>Panagrolaimoidea</taxon>
        <taxon>Panagrolaimidae</taxon>
        <taxon>Panagrolaimus</taxon>
    </lineage>
</organism>
<sequence>MSFVQIVKRYEMIIYTKLKLNPGDKLVYVNCWQKELAFELYQLTNANIAEKIDEFRVEALLEKRLTTFTDFDLILFALKIKKKEAYLISTHTKGCLFGDAIQKFSDNFIAQIYPYFFDVEEYAQSMQIGRKLIKMLVNVPYLFATVVIDTNATIRVYREYFDPIFETTCKIQKNDILSVLEFILSNNGPNLKIYWKIYWFDHDAQNMAETLPEEIRNRIEMVLEYETVIFTKDELNIGDKLIFIQVERWGTSFTLHLVTEARKAEKRMVYRVYSSLHRQLTTYTDIDIILFALGVKNKEAYLIFPHNEEILFQNVFGKFGDKFAGYYYIRLMKFEDFVQASESNLNLVKVIKTLSPIICDSPIHKMEVNGIYVKCPKTIEKYESQPSLMGIDLGSKHCCLAVSRNARIDTIPIDRSGELYVPSVICFDDETAVVGNVAINRLRDKPDSVIYCPKVISSDDSFRRYMWGSALQIENGRFVYYVKNLDNIQKLHLNDVVTSLVKAIQKAATQYQSELNKGNEVNQAVLTLPPWCLGIASTVAEDFWTDAIIEGIFFMAK</sequence>
<accession>A0AC34RRC0</accession>
<dbReference type="WBParaSite" id="JU765_v2.g9532.t1">
    <property type="protein sequence ID" value="JU765_v2.g9532.t1"/>
    <property type="gene ID" value="JU765_v2.g9532"/>
</dbReference>